<proteinExistence type="predicted"/>
<comment type="caution">
    <text evidence="2">The sequence shown here is derived from an EMBL/GenBank/DDBJ whole genome shotgun (WGS) entry which is preliminary data.</text>
</comment>
<dbReference type="STRING" id="1802694.A2918_02885"/>
<keyword evidence="1" id="KW-0812">Transmembrane</keyword>
<accession>A0A1F8GDE1</accession>
<keyword evidence="1" id="KW-0472">Membrane</keyword>
<dbReference type="EMBL" id="MGKI01000006">
    <property type="protein sequence ID" value="OGN23050.1"/>
    <property type="molecule type" value="Genomic_DNA"/>
</dbReference>
<dbReference type="Proteomes" id="UP000178227">
    <property type="component" value="Unassembled WGS sequence"/>
</dbReference>
<evidence type="ECO:0000313" key="2">
    <source>
        <dbReference type="EMBL" id="OGN23050.1"/>
    </source>
</evidence>
<gene>
    <name evidence="2" type="ORF">A2918_02885</name>
</gene>
<evidence type="ECO:0000256" key="1">
    <source>
        <dbReference type="SAM" id="Phobius"/>
    </source>
</evidence>
<organism evidence="2 3">
    <name type="scientific">Candidatus Yanofskybacteria bacterium RIFCSPLOWO2_01_FULL_42_49</name>
    <dbReference type="NCBI Taxonomy" id="1802694"/>
    <lineage>
        <taxon>Bacteria</taxon>
        <taxon>Candidatus Yanofskyibacteriota</taxon>
    </lineage>
</organism>
<reference evidence="2 3" key="1">
    <citation type="journal article" date="2016" name="Nat. Commun.">
        <title>Thousands of microbial genomes shed light on interconnected biogeochemical processes in an aquifer system.</title>
        <authorList>
            <person name="Anantharaman K."/>
            <person name="Brown C.T."/>
            <person name="Hug L.A."/>
            <person name="Sharon I."/>
            <person name="Castelle C.J."/>
            <person name="Probst A.J."/>
            <person name="Thomas B.C."/>
            <person name="Singh A."/>
            <person name="Wilkins M.J."/>
            <person name="Karaoz U."/>
            <person name="Brodie E.L."/>
            <person name="Williams K.H."/>
            <person name="Hubbard S.S."/>
            <person name="Banfield J.F."/>
        </authorList>
    </citation>
    <scope>NUCLEOTIDE SEQUENCE [LARGE SCALE GENOMIC DNA]</scope>
</reference>
<sequence>MEQRTQKQLIIGFIFVLIVSGIGYGFVDYFLITEATCFDNTKNGQEEGVDCGLLACGVACEPAIMPLNIQSQKLIEIEPGDYDFVSRVNNPNSFFGAILARYSLVLSAEDGTSFNKTGTFYMLPGQTRYLIVSGIRSNSVLNDGVLNITEVEWGKVEEFENISFPIQSKNYAVIDKNGTFSEFEAIILNNSDFDFDKVEVGVVLFGEDNNIVAADKTDIRTFISRTERYFKVSWPVKLPANIARQDIEVLTNVFENSNFIKRYGTQERFQKYY</sequence>
<evidence type="ECO:0000313" key="3">
    <source>
        <dbReference type="Proteomes" id="UP000178227"/>
    </source>
</evidence>
<feature type="transmembrane region" description="Helical" evidence="1">
    <location>
        <begin position="9"/>
        <end position="32"/>
    </location>
</feature>
<name>A0A1F8GDE1_9BACT</name>
<keyword evidence="1" id="KW-1133">Transmembrane helix</keyword>
<dbReference type="AlphaFoldDB" id="A0A1F8GDE1"/>
<protein>
    <submittedName>
        <fullName evidence="2">Uncharacterized protein</fullName>
    </submittedName>
</protein>